<organism evidence="7 8">
    <name type="scientific">Dothistroma septosporum (strain NZE10 / CBS 128990)</name>
    <name type="common">Red band needle blight fungus</name>
    <name type="synonym">Mycosphaerella pini</name>
    <dbReference type="NCBI Taxonomy" id="675120"/>
    <lineage>
        <taxon>Eukaryota</taxon>
        <taxon>Fungi</taxon>
        <taxon>Dikarya</taxon>
        <taxon>Ascomycota</taxon>
        <taxon>Pezizomycotina</taxon>
        <taxon>Dothideomycetes</taxon>
        <taxon>Dothideomycetidae</taxon>
        <taxon>Mycosphaerellales</taxon>
        <taxon>Mycosphaerellaceae</taxon>
        <taxon>Dothistroma</taxon>
    </lineage>
</organism>
<dbReference type="eggNOG" id="ENOG502QV03">
    <property type="taxonomic scope" value="Eukaryota"/>
</dbReference>
<dbReference type="Pfam" id="PF03595">
    <property type="entry name" value="SLAC1"/>
    <property type="match status" value="1"/>
</dbReference>
<feature type="compositionally biased region" description="Basic and acidic residues" evidence="5">
    <location>
        <begin position="17"/>
        <end position="34"/>
    </location>
</feature>
<dbReference type="STRING" id="675120.N1PQE9"/>
<feature type="transmembrane region" description="Helical" evidence="6">
    <location>
        <begin position="45"/>
        <end position="64"/>
    </location>
</feature>
<feature type="transmembrane region" description="Helical" evidence="6">
    <location>
        <begin position="216"/>
        <end position="234"/>
    </location>
</feature>
<feature type="transmembrane region" description="Helical" evidence="6">
    <location>
        <begin position="359"/>
        <end position="387"/>
    </location>
</feature>
<dbReference type="CDD" id="cd09317">
    <property type="entry name" value="TDT_Mae1_like"/>
    <property type="match status" value="1"/>
</dbReference>
<keyword evidence="2 6" id="KW-0812">Transmembrane</keyword>
<feature type="transmembrane region" description="Helical" evidence="6">
    <location>
        <begin position="255"/>
        <end position="273"/>
    </location>
</feature>
<dbReference type="GO" id="GO:0015140">
    <property type="term" value="F:malate transmembrane transporter activity"/>
    <property type="evidence" value="ECO:0007669"/>
    <property type="project" value="InterPro"/>
</dbReference>
<feature type="transmembrane region" description="Helical" evidence="6">
    <location>
        <begin position="148"/>
        <end position="171"/>
    </location>
</feature>
<dbReference type="InterPro" id="IPR030185">
    <property type="entry name" value="Mae1"/>
</dbReference>
<gene>
    <name evidence="7" type="ORF">DOTSEDRAFT_71341</name>
</gene>
<dbReference type="Proteomes" id="UP000016933">
    <property type="component" value="Unassembled WGS sequence"/>
</dbReference>
<keyword evidence="4 6" id="KW-0472">Membrane</keyword>
<sequence>MASRFTNGTTTESTNNDIEKQHQEEDWRKPTPPESADFKGRIAHFTWPWFACTMSTGALAVVIANTPNTFPGLRTIGKIFFILDLVLFVLFTIAMGLRAFWFPRRFLASLSHPVEGLFFGAYWVSVSLILNCTQAYGVPASGPWLPKALLVLFWMYCAVVLLVAVGQYFVFFKEERLKITDAVPAWIFPIYPLLVVGSMAGTMLPSQPPKQAFDMWIGAVMLQGLSWTVALMMYSLYTQRLMTSALPTPSARPGMFVSVGPAGYTAAGLISLGKRAPSVIPHDTFNADGFDDGFFVKILGILAGAFIILFAFWFFCISTVSVLAGVRQMSFTLNWWAFIFPNAGLTLAAIQLGDAFSSPAINGICSALTIVLVIMWLFTAVSHAIAWSHGRIMWPGRDEDNDMPMAWGKYSA</sequence>
<keyword evidence="8" id="KW-1185">Reference proteome</keyword>
<reference evidence="7 8" key="2">
    <citation type="journal article" date="2012" name="PLoS Pathog.">
        <title>Diverse lifestyles and strategies of plant pathogenesis encoded in the genomes of eighteen Dothideomycetes fungi.</title>
        <authorList>
            <person name="Ohm R.A."/>
            <person name="Feau N."/>
            <person name="Henrissat B."/>
            <person name="Schoch C.L."/>
            <person name="Horwitz B.A."/>
            <person name="Barry K.W."/>
            <person name="Condon B.J."/>
            <person name="Copeland A.C."/>
            <person name="Dhillon B."/>
            <person name="Glaser F."/>
            <person name="Hesse C.N."/>
            <person name="Kosti I."/>
            <person name="LaButti K."/>
            <person name="Lindquist E.A."/>
            <person name="Lucas S."/>
            <person name="Salamov A.A."/>
            <person name="Bradshaw R.E."/>
            <person name="Ciuffetti L."/>
            <person name="Hamelin R.C."/>
            <person name="Kema G.H.J."/>
            <person name="Lawrence C."/>
            <person name="Scott J.A."/>
            <person name="Spatafora J.W."/>
            <person name="Turgeon B.G."/>
            <person name="de Wit P.J.G.M."/>
            <person name="Zhong S."/>
            <person name="Goodwin S.B."/>
            <person name="Grigoriev I.V."/>
        </authorList>
    </citation>
    <scope>NUCLEOTIDE SEQUENCE [LARGE SCALE GENOMIC DNA]</scope>
    <source>
        <strain evidence="8">NZE10 / CBS 128990</strain>
    </source>
</reference>
<evidence type="ECO:0000256" key="5">
    <source>
        <dbReference type="SAM" id="MobiDB-lite"/>
    </source>
</evidence>
<accession>N1PQE9</accession>
<feature type="transmembrane region" description="Helical" evidence="6">
    <location>
        <begin position="183"/>
        <end position="204"/>
    </location>
</feature>
<dbReference type="InterPro" id="IPR038665">
    <property type="entry name" value="Voltage-dep_anion_channel_sf"/>
</dbReference>
<dbReference type="HOGENOM" id="CLU_030057_2_0_1"/>
<reference evidence="8" key="1">
    <citation type="journal article" date="2012" name="PLoS Genet.">
        <title>The genomes of the fungal plant pathogens Cladosporium fulvum and Dothistroma septosporum reveal adaptation to different hosts and lifestyles but also signatures of common ancestry.</title>
        <authorList>
            <person name="de Wit P.J.G.M."/>
            <person name="van der Burgt A."/>
            <person name="Oekmen B."/>
            <person name="Stergiopoulos I."/>
            <person name="Abd-Elsalam K.A."/>
            <person name="Aerts A.L."/>
            <person name="Bahkali A.H."/>
            <person name="Beenen H.G."/>
            <person name="Chettri P."/>
            <person name="Cox M.P."/>
            <person name="Datema E."/>
            <person name="de Vries R.P."/>
            <person name="Dhillon B."/>
            <person name="Ganley A.R."/>
            <person name="Griffiths S.A."/>
            <person name="Guo Y."/>
            <person name="Hamelin R.C."/>
            <person name="Henrissat B."/>
            <person name="Kabir M.S."/>
            <person name="Jashni M.K."/>
            <person name="Kema G."/>
            <person name="Klaubauf S."/>
            <person name="Lapidus A."/>
            <person name="Levasseur A."/>
            <person name="Lindquist E."/>
            <person name="Mehrabi R."/>
            <person name="Ohm R.A."/>
            <person name="Owen T.J."/>
            <person name="Salamov A."/>
            <person name="Schwelm A."/>
            <person name="Schijlen E."/>
            <person name="Sun H."/>
            <person name="van den Burg H.A."/>
            <person name="van Ham R.C.H.J."/>
            <person name="Zhang S."/>
            <person name="Goodwin S.B."/>
            <person name="Grigoriev I.V."/>
            <person name="Collemare J."/>
            <person name="Bradshaw R.E."/>
        </authorList>
    </citation>
    <scope>NUCLEOTIDE SEQUENCE [LARGE SCALE GENOMIC DNA]</scope>
    <source>
        <strain evidence="8">NZE10 / CBS 128990</strain>
    </source>
</reference>
<dbReference type="PANTHER" id="PTHR31162:SF0">
    <property type="entry name" value="MALIC ACID TRANSPORT PROTEIN"/>
    <property type="match status" value="1"/>
</dbReference>
<keyword evidence="3 6" id="KW-1133">Transmembrane helix</keyword>
<dbReference type="AlphaFoldDB" id="N1PQE9"/>
<dbReference type="Gene3D" id="1.50.10.150">
    <property type="entry name" value="Voltage-dependent anion channel"/>
    <property type="match status" value="1"/>
</dbReference>
<protein>
    <recommendedName>
        <fullName evidence="9">Malic acid transport protein</fullName>
    </recommendedName>
</protein>
<evidence type="ECO:0000313" key="7">
    <source>
        <dbReference type="EMBL" id="EME45607.1"/>
    </source>
</evidence>
<dbReference type="OrthoDB" id="2901184at2759"/>
<dbReference type="GO" id="GO:0016020">
    <property type="term" value="C:membrane"/>
    <property type="evidence" value="ECO:0007669"/>
    <property type="project" value="UniProtKB-SubCell"/>
</dbReference>
<feature type="transmembrane region" description="Helical" evidence="6">
    <location>
        <begin position="293"/>
        <end position="326"/>
    </location>
</feature>
<dbReference type="EMBL" id="KB446538">
    <property type="protein sequence ID" value="EME45607.1"/>
    <property type="molecule type" value="Genomic_DNA"/>
</dbReference>
<feature type="transmembrane region" description="Helical" evidence="6">
    <location>
        <begin position="333"/>
        <end position="353"/>
    </location>
</feature>
<feature type="transmembrane region" description="Helical" evidence="6">
    <location>
        <begin position="76"/>
        <end position="97"/>
    </location>
</feature>
<evidence type="ECO:0008006" key="9">
    <source>
        <dbReference type="Google" id="ProtNLM"/>
    </source>
</evidence>
<evidence type="ECO:0000256" key="6">
    <source>
        <dbReference type="SAM" id="Phobius"/>
    </source>
</evidence>
<dbReference type="PANTHER" id="PTHR31162">
    <property type="entry name" value="MALIC ACID TRANSPORT PROTEIN-RELATED"/>
    <property type="match status" value="1"/>
</dbReference>
<comment type="subcellular location">
    <subcellularLocation>
        <location evidence="1">Membrane</location>
        <topology evidence="1">Multi-pass membrane protein</topology>
    </subcellularLocation>
</comment>
<evidence type="ECO:0000256" key="4">
    <source>
        <dbReference type="ARBA" id="ARBA00023136"/>
    </source>
</evidence>
<evidence type="ECO:0000256" key="1">
    <source>
        <dbReference type="ARBA" id="ARBA00004141"/>
    </source>
</evidence>
<feature type="region of interest" description="Disordered" evidence="5">
    <location>
        <begin position="1"/>
        <end position="34"/>
    </location>
</feature>
<dbReference type="InterPro" id="IPR004695">
    <property type="entry name" value="SLAC1/Mae1/Ssu1/TehA"/>
</dbReference>
<dbReference type="OMA" id="GWWPMVF"/>
<feature type="compositionally biased region" description="Polar residues" evidence="5">
    <location>
        <begin position="1"/>
        <end position="16"/>
    </location>
</feature>
<name>N1PQE9_DOTSN</name>
<evidence type="ECO:0000256" key="3">
    <source>
        <dbReference type="ARBA" id="ARBA00022989"/>
    </source>
</evidence>
<evidence type="ECO:0000313" key="8">
    <source>
        <dbReference type="Proteomes" id="UP000016933"/>
    </source>
</evidence>
<proteinExistence type="predicted"/>
<evidence type="ECO:0000256" key="2">
    <source>
        <dbReference type="ARBA" id="ARBA00022692"/>
    </source>
</evidence>
<feature type="transmembrane region" description="Helical" evidence="6">
    <location>
        <begin position="117"/>
        <end position="136"/>
    </location>
</feature>